<keyword evidence="2" id="KW-1185">Reference proteome</keyword>
<proteinExistence type="predicted"/>
<dbReference type="AlphaFoldDB" id="A0A5B7JIH7"/>
<protein>
    <submittedName>
        <fullName evidence="1">Uncharacterized protein</fullName>
    </submittedName>
</protein>
<organism evidence="1 2">
    <name type="scientific">Portunus trituberculatus</name>
    <name type="common">Swimming crab</name>
    <name type="synonym">Neptunus trituberculatus</name>
    <dbReference type="NCBI Taxonomy" id="210409"/>
    <lineage>
        <taxon>Eukaryota</taxon>
        <taxon>Metazoa</taxon>
        <taxon>Ecdysozoa</taxon>
        <taxon>Arthropoda</taxon>
        <taxon>Crustacea</taxon>
        <taxon>Multicrustacea</taxon>
        <taxon>Malacostraca</taxon>
        <taxon>Eumalacostraca</taxon>
        <taxon>Eucarida</taxon>
        <taxon>Decapoda</taxon>
        <taxon>Pleocyemata</taxon>
        <taxon>Brachyura</taxon>
        <taxon>Eubrachyura</taxon>
        <taxon>Portunoidea</taxon>
        <taxon>Portunidae</taxon>
        <taxon>Portuninae</taxon>
        <taxon>Portunus</taxon>
    </lineage>
</organism>
<evidence type="ECO:0000313" key="1">
    <source>
        <dbReference type="EMBL" id="MPC94629.1"/>
    </source>
</evidence>
<sequence>MQFQRASSIQPRVFAWTRAFLYDLKNNRYQRSRLHAPNDKLIHKFKLSYTSNKLGSNCSKKGFQLRPLDSGASATGSTAVQVVKLER</sequence>
<reference evidence="1 2" key="1">
    <citation type="submission" date="2019-05" db="EMBL/GenBank/DDBJ databases">
        <title>Another draft genome of Portunus trituberculatus and its Hox gene families provides insights of decapod evolution.</title>
        <authorList>
            <person name="Jeong J.-H."/>
            <person name="Song I."/>
            <person name="Kim S."/>
            <person name="Choi T."/>
            <person name="Kim D."/>
            <person name="Ryu S."/>
            <person name="Kim W."/>
        </authorList>
    </citation>
    <scope>NUCLEOTIDE SEQUENCE [LARGE SCALE GENOMIC DNA]</scope>
    <source>
        <tissue evidence="1">Muscle</tissue>
    </source>
</reference>
<dbReference type="EMBL" id="VSRR010099351">
    <property type="protein sequence ID" value="MPC94629.1"/>
    <property type="molecule type" value="Genomic_DNA"/>
</dbReference>
<evidence type="ECO:0000313" key="2">
    <source>
        <dbReference type="Proteomes" id="UP000324222"/>
    </source>
</evidence>
<accession>A0A5B7JIH7</accession>
<gene>
    <name evidence="1" type="ORF">E2C01_089807</name>
</gene>
<dbReference type="Proteomes" id="UP000324222">
    <property type="component" value="Unassembled WGS sequence"/>
</dbReference>
<name>A0A5B7JIH7_PORTR</name>
<comment type="caution">
    <text evidence="1">The sequence shown here is derived from an EMBL/GenBank/DDBJ whole genome shotgun (WGS) entry which is preliminary data.</text>
</comment>